<proteinExistence type="predicted"/>
<reference evidence="2 3" key="1">
    <citation type="journal article" date="2018" name="Sci. Rep.">
        <title>Comparative analysis of the Pocillopora damicornis genome highlights role of immune system in coral evolution.</title>
        <authorList>
            <person name="Cunning R."/>
            <person name="Bay R.A."/>
            <person name="Gillette P."/>
            <person name="Baker A.C."/>
            <person name="Traylor-Knowles N."/>
        </authorList>
    </citation>
    <scope>NUCLEOTIDE SEQUENCE [LARGE SCALE GENOMIC DNA]</scope>
    <source>
        <strain evidence="2">RSMAS</strain>
        <tissue evidence="2">Whole animal</tissue>
    </source>
</reference>
<keyword evidence="3" id="KW-1185">Reference proteome</keyword>
<dbReference type="EMBL" id="RCHS01000065">
    <property type="protein sequence ID" value="RMX61257.1"/>
    <property type="molecule type" value="Genomic_DNA"/>
</dbReference>
<evidence type="ECO:0000256" key="1">
    <source>
        <dbReference type="SAM" id="MobiDB-lite"/>
    </source>
</evidence>
<accession>A0A3M6V5U3</accession>
<evidence type="ECO:0000313" key="2">
    <source>
        <dbReference type="EMBL" id="RMX61257.1"/>
    </source>
</evidence>
<feature type="compositionally biased region" description="Basic and acidic residues" evidence="1">
    <location>
        <begin position="92"/>
        <end position="110"/>
    </location>
</feature>
<organism evidence="2 3">
    <name type="scientific">Pocillopora damicornis</name>
    <name type="common">Cauliflower coral</name>
    <name type="synonym">Millepora damicornis</name>
    <dbReference type="NCBI Taxonomy" id="46731"/>
    <lineage>
        <taxon>Eukaryota</taxon>
        <taxon>Metazoa</taxon>
        <taxon>Cnidaria</taxon>
        <taxon>Anthozoa</taxon>
        <taxon>Hexacorallia</taxon>
        <taxon>Scleractinia</taxon>
        <taxon>Astrocoeniina</taxon>
        <taxon>Pocilloporidae</taxon>
        <taxon>Pocillopora</taxon>
    </lineage>
</organism>
<comment type="caution">
    <text evidence="2">The sequence shown here is derived from an EMBL/GenBank/DDBJ whole genome shotgun (WGS) entry which is preliminary data.</text>
</comment>
<name>A0A3M6V5U3_POCDA</name>
<feature type="region of interest" description="Disordered" evidence="1">
    <location>
        <begin position="92"/>
        <end position="128"/>
    </location>
</feature>
<sequence length="142" mass="16417">MRDGQTIRIKLTGDGTNIGKRLTVNNFTFTLLSEKEVAIDERATDQLLSSVDRFVIFYECNGCGCHIKRYAHLEYGEEPFSKSRMMIMEEDKRRMEENEHDEDNSTRELDDFIAAERSSSTHKKISKRNASGKCLKGFANRR</sequence>
<gene>
    <name evidence="2" type="ORF">pdam_00007376</name>
</gene>
<evidence type="ECO:0000313" key="3">
    <source>
        <dbReference type="Proteomes" id="UP000275408"/>
    </source>
</evidence>
<dbReference type="AlphaFoldDB" id="A0A3M6V5U3"/>
<dbReference type="Proteomes" id="UP000275408">
    <property type="component" value="Unassembled WGS sequence"/>
</dbReference>
<protein>
    <submittedName>
        <fullName evidence="2">Uncharacterized protein</fullName>
    </submittedName>
</protein>